<feature type="compositionally biased region" description="Basic and acidic residues" evidence="7">
    <location>
        <begin position="405"/>
        <end position="416"/>
    </location>
</feature>
<dbReference type="InterPro" id="IPR017930">
    <property type="entry name" value="Myb_dom"/>
</dbReference>
<dbReference type="InterPro" id="IPR046955">
    <property type="entry name" value="PHR1-like"/>
</dbReference>
<dbReference type="SUPFAM" id="SSF46689">
    <property type="entry name" value="Homeodomain-like"/>
    <property type="match status" value="1"/>
</dbReference>
<comment type="similarity">
    <text evidence="2">Belongs to the MYB-CC family.</text>
</comment>
<evidence type="ECO:0000256" key="4">
    <source>
        <dbReference type="ARBA" id="ARBA00023054"/>
    </source>
</evidence>
<dbReference type="Pfam" id="PF14379">
    <property type="entry name" value="Myb_CC_LHEQLE"/>
    <property type="match status" value="1"/>
</dbReference>
<feature type="compositionally biased region" description="Basic and acidic residues" evidence="7">
    <location>
        <begin position="372"/>
        <end position="382"/>
    </location>
</feature>
<evidence type="ECO:0000256" key="1">
    <source>
        <dbReference type="ARBA" id="ARBA00004123"/>
    </source>
</evidence>
<dbReference type="Proteomes" id="UP001632038">
    <property type="component" value="Unassembled WGS sequence"/>
</dbReference>
<evidence type="ECO:0000256" key="2">
    <source>
        <dbReference type="ARBA" id="ARBA00006783"/>
    </source>
</evidence>
<keyword evidence="3" id="KW-0805">Transcription regulation</keyword>
<dbReference type="InterPro" id="IPR006447">
    <property type="entry name" value="Myb_dom_plants"/>
</dbReference>
<feature type="region of interest" description="Disordered" evidence="7">
    <location>
        <begin position="263"/>
        <end position="284"/>
    </location>
</feature>
<keyword evidence="6" id="KW-0539">Nucleus</keyword>
<evidence type="ECO:0000256" key="3">
    <source>
        <dbReference type="ARBA" id="ARBA00023015"/>
    </source>
</evidence>
<feature type="region of interest" description="Disordered" evidence="7">
    <location>
        <begin position="336"/>
        <end position="432"/>
    </location>
</feature>
<dbReference type="NCBIfam" id="TIGR01557">
    <property type="entry name" value="myb_SHAQKYF"/>
    <property type="match status" value="1"/>
</dbReference>
<dbReference type="FunFam" id="1.10.10.60:FF:000002">
    <property type="entry name" value="Myb family transcription factor"/>
    <property type="match status" value="1"/>
</dbReference>
<evidence type="ECO:0000313" key="10">
    <source>
        <dbReference type="Proteomes" id="UP001632038"/>
    </source>
</evidence>
<evidence type="ECO:0000259" key="8">
    <source>
        <dbReference type="PROSITE" id="PS51294"/>
    </source>
</evidence>
<reference evidence="10" key="1">
    <citation type="journal article" date="2024" name="IScience">
        <title>Strigolactones Initiate the Formation of Haustorium-like Structures in Castilleja.</title>
        <authorList>
            <person name="Buerger M."/>
            <person name="Peterson D."/>
            <person name="Chory J."/>
        </authorList>
    </citation>
    <scope>NUCLEOTIDE SEQUENCE [LARGE SCALE GENOMIC DNA]</scope>
</reference>
<dbReference type="InterPro" id="IPR009057">
    <property type="entry name" value="Homeodomain-like_sf"/>
</dbReference>
<keyword evidence="4" id="KW-0175">Coiled coil</keyword>
<dbReference type="PANTHER" id="PTHR31499">
    <property type="entry name" value="MYB FAMILY TRANSCRIPTION FACTOR PHL11"/>
    <property type="match status" value="1"/>
</dbReference>
<dbReference type="GO" id="GO:0005634">
    <property type="term" value="C:nucleus"/>
    <property type="evidence" value="ECO:0007669"/>
    <property type="project" value="UniProtKB-SubCell"/>
</dbReference>
<name>A0ABD3E7A6_9LAMI</name>
<evidence type="ECO:0000256" key="6">
    <source>
        <dbReference type="ARBA" id="ARBA00023242"/>
    </source>
</evidence>
<dbReference type="EMBL" id="JAVIJP010000007">
    <property type="protein sequence ID" value="KAL3650057.1"/>
    <property type="molecule type" value="Genomic_DNA"/>
</dbReference>
<feature type="compositionally biased region" description="Basic and acidic residues" evidence="7">
    <location>
        <begin position="265"/>
        <end position="284"/>
    </location>
</feature>
<evidence type="ECO:0000313" key="9">
    <source>
        <dbReference type="EMBL" id="KAL3650057.1"/>
    </source>
</evidence>
<evidence type="ECO:0000256" key="5">
    <source>
        <dbReference type="ARBA" id="ARBA00023163"/>
    </source>
</evidence>
<dbReference type="AlphaFoldDB" id="A0ABD3E7A6"/>
<keyword evidence="5" id="KW-0804">Transcription</keyword>
<dbReference type="Gene3D" id="1.10.10.60">
    <property type="entry name" value="Homeodomain-like"/>
    <property type="match status" value="1"/>
</dbReference>
<keyword evidence="10" id="KW-1185">Reference proteome</keyword>
<dbReference type="InterPro" id="IPR001005">
    <property type="entry name" value="SANT/Myb"/>
</dbReference>
<comment type="subcellular location">
    <subcellularLocation>
        <location evidence="1">Nucleus</location>
    </subcellularLocation>
</comment>
<dbReference type="InterPro" id="IPR025756">
    <property type="entry name" value="Myb_CC_LHEQLE"/>
</dbReference>
<accession>A0ABD3E7A6</accession>
<protein>
    <recommendedName>
        <fullName evidence="8">HTH myb-type domain-containing protein</fullName>
    </recommendedName>
</protein>
<dbReference type="PANTHER" id="PTHR31499:SF80">
    <property type="entry name" value="HTH MYB-TYPE DOMAIN-CONTAINING PROTEIN"/>
    <property type="match status" value="1"/>
</dbReference>
<sequence>MGPALFKKKPVEIHSNNKSTLEEKLPKLPDLPQVTLEHELSTTNLISSCSSSLSSSNDKSVGHLFSSLSPDISRSKTLPFSSKAPNDGASFSLGQELNVETNDISWNTDEIEGFLGMSLNLPVQNSQLENCTDLVVSEDNHGKRNDWRDWADQLITVDDTFESNISDLLVDVNVPDLEAKLLELPPDVSSFLPQIHHQPPCPSPVTKSRMRWTPELHELFIAAVNKLGGGERATPKGVLKLMNVDSLTIYHVKSHLQKYRTARFKPAESSEGTSEKKSKDVADMKSLDLKTTMGITEALRVQMEVQKQLHEQLEIQRNLQLRIEEQGKHLQMMFEHQRKMEEDKKQKASSSSNLDEPSQAPAVENEPSFGDMKPELSDHDDISTAETQNLDEHSNKQEISSSERNTSEDHESDACEHGPPSKRAKPCEMEKA</sequence>
<feature type="domain" description="HTH myb-type" evidence="8">
    <location>
        <begin position="206"/>
        <end position="264"/>
    </location>
</feature>
<comment type="caution">
    <text evidence="9">The sequence shown here is derived from an EMBL/GenBank/DDBJ whole genome shotgun (WGS) entry which is preliminary data.</text>
</comment>
<dbReference type="Pfam" id="PF00249">
    <property type="entry name" value="Myb_DNA-binding"/>
    <property type="match status" value="1"/>
</dbReference>
<organism evidence="9 10">
    <name type="scientific">Castilleja foliolosa</name>
    <dbReference type="NCBI Taxonomy" id="1961234"/>
    <lineage>
        <taxon>Eukaryota</taxon>
        <taxon>Viridiplantae</taxon>
        <taxon>Streptophyta</taxon>
        <taxon>Embryophyta</taxon>
        <taxon>Tracheophyta</taxon>
        <taxon>Spermatophyta</taxon>
        <taxon>Magnoliopsida</taxon>
        <taxon>eudicotyledons</taxon>
        <taxon>Gunneridae</taxon>
        <taxon>Pentapetalae</taxon>
        <taxon>asterids</taxon>
        <taxon>lamiids</taxon>
        <taxon>Lamiales</taxon>
        <taxon>Orobanchaceae</taxon>
        <taxon>Pedicularideae</taxon>
        <taxon>Castillejinae</taxon>
        <taxon>Castilleja</taxon>
    </lineage>
</organism>
<evidence type="ECO:0000256" key="7">
    <source>
        <dbReference type="SAM" id="MobiDB-lite"/>
    </source>
</evidence>
<gene>
    <name evidence="9" type="ORF">CASFOL_006460</name>
</gene>
<dbReference type="PROSITE" id="PS51294">
    <property type="entry name" value="HTH_MYB"/>
    <property type="match status" value="1"/>
</dbReference>
<proteinExistence type="inferred from homology"/>
<feature type="compositionally biased region" description="Basic and acidic residues" evidence="7">
    <location>
        <begin position="336"/>
        <end position="346"/>
    </location>
</feature>